<dbReference type="CDD" id="cd19071">
    <property type="entry name" value="AKR_AKR1-5-like"/>
    <property type="match status" value="1"/>
</dbReference>
<dbReference type="SUPFAM" id="SSF51430">
    <property type="entry name" value="NAD(P)-linked oxidoreductase"/>
    <property type="match status" value="1"/>
</dbReference>
<dbReference type="PANTHER" id="PTHR43827:SF8">
    <property type="entry name" value="ALDO_KETO REDUCTASE FAMILY PROTEIN"/>
    <property type="match status" value="1"/>
</dbReference>
<organism evidence="2 3">
    <name type="scientific">Gymnopilus junonius</name>
    <name type="common">Spectacular rustgill mushroom</name>
    <name type="synonym">Gymnopilus spectabilis subsp. junonius</name>
    <dbReference type="NCBI Taxonomy" id="109634"/>
    <lineage>
        <taxon>Eukaryota</taxon>
        <taxon>Fungi</taxon>
        <taxon>Dikarya</taxon>
        <taxon>Basidiomycota</taxon>
        <taxon>Agaricomycotina</taxon>
        <taxon>Agaricomycetes</taxon>
        <taxon>Agaricomycetidae</taxon>
        <taxon>Agaricales</taxon>
        <taxon>Agaricineae</taxon>
        <taxon>Hymenogastraceae</taxon>
        <taxon>Gymnopilus</taxon>
    </lineage>
</organism>
<evidence type="ECO:0000259" key="1">
    <source>
        <dbReference type="Pfam" id="PF00248"/>
    </source>
</evidence>
<dbReference type="Pfam" id="PF00248">
    <property type="entry name" value="Aldo_ket_red"/>
    <property type="match status" value="1"/>
</dbReference>
<protein>
    <submittedName>
        <fullName evidence="2">Aldo/keto reductase</fullName>
    </submittedName>
</protein>
<comment type="caution">
    <text evidence="2">The sequence shown here is derived from an EMBL/GenBank/DDBJ whole genome shotgun (WGS) entry which is preliminary data.</text>
</comment>
<dbReference type="InterPro" id="IPR020471">
    <property type="entry name" value="AKR"/>
</dbReference>
<accession>A0A9P5TM01</accession>
<evidence type="ECO:0000313" key="3">
    <source>
        <dbReference type="Proteomes" id="UP000724874"/>
    </source>
</evidence>
<reference evidence="2" key="1">
    <citation type="submission" date="2020-11" db="EMBL/GenBank/DDBJ databases">
        <authorList>
            <consortium name="DOE Joint Genome Institute"/>
            <person name="Ahrendt S."/>
            <person name="Riley R."/>
            <person name="Andreopoulos W."/>
            <person name="LaButti K."/>
            <person name="Pangilinan J."/>
            <person name="Ruiz-duenas F.J."/>
            <person name="Barrasa J.M."/>
            <person name="Sanchez-Garcia M."/>
            <person name="Camarero S."/>
            <person name="Miyauchi S."/>
            <person name="Serrano A."/>
            <person name="Linde D."/>
            <person name="Babiker R."/>
            <person name="Drula E."/>
            <person name="Ayuso-Fernandez I."/>
            <person name="Pacheco R."/>
            <person name="Padilla G."/>
            <person name="Ferreira P."/>
            <person name="Barriuso J."/>
            <person name="Kellner H."/>
            <person name="Castanera R."/>
            <person name="Alfaro M."/>
            <person name="Ramirez L."/>
            <person name="Pisabarro A.G."/>
            <person name="Kuo A."/>
            <person name="Tritt A."/>
            <person name="Lipzen A."/>
            <person name="He G."/>
            <person name="Yan M."/>
            <person name="Ng V."/>
            <person name="Cullen D."/>
            <person name="Martin F."/>
            <person name="Rosso M.-N."/>
            <person name="Henrissat B."/>
            <person name="Hibbett D."/>
            <person name="Martinez A.T."/>
            <person name="Grigoriev I.V."/>
        </authorList>
    </citation>
    <scope>NUCLEOTIDE SEQUENCE</scope>
    <source>
        <strain evidence="2">AH 44721</strain>
    </source>
</reference>
<proteinExistence type="predicted"/>
<name>A0A9P5TM01_GYMJU</name>
<sequence length="276" mass="31125">MALNPKIVYGTAWKKDRTAGLVVKAILSGFRAIDTACQPKHYHEDLVGEALVQLEKEHNIKREDLFLQTKYTPIAGHDLSKPIPYDPSEPISSQVLTSFRKSLSNLHTTYLDSYLLHSPLPTIEQTLEAWHAMMQLQDEGQVRLIGVSNTYDVRVLAALGKARKVQVVQNRWYEGNGWDQKVFNYCKDAEIMYQSFWTLSGSPSLLVHPALVQIGKFSKMSVAQAVFKLAQIEGVVPLSGTTNEVHMREDVAVEHMPFDLKGSEELLEAVRKFISE</sequence>
<dbReference type="InterPro" id="IPR023210">
    <property type="entry name" value="NADP_OxRdtase_dom"/>
</dbReference>
<dbReference type="PANTHER" id="PTHR43827">
    <property type="entry name" value="2,5-DIKETO-D-GLUCONIC ACID REDUCTASE"/>
    <property type="match status" value="1"/>
</dbReference>
<dbReference type="InterPro" id="IPR036812">
    <property type="entry name" value="NAD(P)_OxRdtase_dom_sf"/>
</dbReference>
<dbReference type="OrthoDB" id="5357513at2759"/>
<dbReference type="AlphaFoldDB" id="A0A9P5TM01"/>
<keyword evidence="3" id="KW-1185">Reference proteome</keyword>
<evidence type="ECO:0000313" key="2">
    <source>
        <dbReference type="EMBL" id="KAF8894325.1"/>
    </source>
</evidence>
<dbReference type="Proteomes" id="UP000724874">
    <property type="component" value="Unassembled WGS sequence"/>
</dbReference>
<dbReference type="GO" id="GO:0016491">
    <property type="term" value="F:oxidoreductase activity"/>
    <property type="evidence" value="ECO:0007669"/>
    <property type="project" value="InterPro"/>
</dbReference>
<dbReference type="Gene3D" id="3.20.20.100">
    <property type="entry name" value="NADP-dependent oxidoreductase domain"/>
    <property type="match status" value="1"/>
</dbReference>
<gene>
    <name evidence="2" type="ORF">CPB84DRAFT_1732083</name>
</gene>
<feature type="domain" description="NADP-dependent oxidoreductase" evidence="1">
    <location>
        <begin position="14"/>
        <end position="191"/>
    </location>
</feature>
<dbReference type="EMBL" id="JADNYJ010000064">
    <property type="protein sequence ID" value="KAF8894325.1"/>
    <property type="molecule type" value="Genomic_DNA"/>
</dbReference>